<comment type="caution">
    <text evidence="1">The sequence shown here is derived from an EMBL/GenBank/DDBJ whole genome shotgun (WGS) entry which is preliminary data.</text>
</comment>
<keyword evidence="2" id="KW-1185">Reference proteome</keyword>
<reference evidence="1" key="2">
    <citation type="journal article" date="2022" name="New Phytol.">
        <title>Evolutionary transition to the ectomycorrhizal habit in the genomes of a hyperdiverse lineage of mushroom-forming fungi.</title>
        <authorList>
            <person name="Looney B."/>
            <person name="Miyauchi S."/>
            <person name="Morin E."/>
            <person name="Drula E."/>
            <person name="Courty P.E."/>
            <person name="Kohler A."/>
            <person name="Kuo A."/>
            <person name="LaButti K."/>
            <person name="Pangilinan J."/>
            <person name="Lipzen A."/>
            <person name="Riley R."/>
            <person name="Andreopoulos W."/>
            <person name="He G."/>
            <person name="Johnson J."/>
            <person name="Nolan M."/>
            <person name="Tritt A."/>
            <person name="Barry K.W."/>
            <person name="Grigoriev I.V."/>
            <person name="Nagy L.G."/>
            <person name="Hibbett D."/>
            <person name="Henrissat B."/>
            <person name="Matheny P.B."/>
            <person name="Labbe J."/>
            <person name="Martin F.M."/>
        </authorList>
    </citation>
    <scope>NUCLEOTIDE SEQUENCE</scope>
    <source>
        <strain evidence="1">FP105234-sp</strain>
    </source>
</reference>
<protein>
    <submittedName>
        <fullName evidence="1">Heme oxygenase-like protein</fullName>
    </submittedName>
</protein>
<gene>
    <name evidence="1" type="ORF">FA95DRAFT_1502321</name>
</gene>
<reference evidence="1" key="1">
    <citation type="submission" date="2021-02" db="EMBL/GenBank/DDBJ databases">
        <authorList>
            <consortium name="DOE Joint Genome Institute"/>
            <person name="Ahrendt S."/>
            <person name="Looney B.P."/>
            <person name="Miyauchi S."/>
            <person name="Morin E."/>
            <person name="Drula E."/>
            <person name="Courty P.E."/>
            <person name="Chicoki N."/>
            <person name="Fauchery L."/>
            <person name="Kohler A."/>
            <person name="Kuo A."/>
            <person name="Labutti K."/>
            <person name="Pangilinan J."/>
            <person name="Lipzen A."/>
            <person name="Riley R."/>
            <person name="Andreopoulos W."/>
            <person name="He G."/>
            <person name="Johnson J."/>
            <person name="Barry K.W."/>
            <person name="Grigoriev I.V."/>
            <person name="Nagy L."/>
            <person name="Hibbett D."/>
            <person name="Henrissat B."/>
            <person name="Matheny P.B."/>
            <person name="Labbe J."/>
            <person name="Martin F."/>
        </authorList>
    </citation>
    <scope>NUCLEOTIDE SEQUENCE</scope>
    <source>
        <strain evidence="1">FP105234-sp</strain>
    </source>
</reference>
<sequence>MSQSTSLTQHLLSLPLSTKAATQHHFLHAAGTHTLPPARLALWLAQDRIYAAHAYPRFVGHLIARIPYSSAHAPGSPAEQRHREVLRVLVYSLQNVVREVAFFDELGAQWGLAVDAWRERKETRDYTAEMARVGAEGTLEDGLVFLWAMEKLYLDSWRYVRSLRSIASQALTSAASDAIDSFADNWTNEEFEKFVQDIANLVDDWIKPGTPAWARAEAVWARVIELEEAFWPNAGDEERLDLRAAAT</sequence>
<name>A0ACB8RA78_9AGAM</name>
<proteinExistence type="predicted"/>
<evidence type="ECO:0000313" key="2">
    <source>
        <dbReference type="Proteomes" id="UP000814033"/>
    </source>
</evidence>
<evidence type="ECO:0000313" key="1">
    <source>
        <dbReference type="EMBL" id="KAI0040787.1"/>
    </source>
</evidence>
<organism evidence="1 2">
    <name type="scientific">Auriscalpium vulgare</name>
    <dbReference type="NCBI Taxonomy" id="40419"/>
    <lineage>
        <taxon>Eukaryota</taxon>
        <taxon>Fungi</taxon>
        <taxon>Dikarya</taxon>
        <taxon>Basidiomycota</taxon>
        <taxon>Agaricomycotina</taxon>
        <taxon>Agaricomycetes</taxon>
        <taxon>Russulales</taxon>
        <taxon>Auriscalpiaceae</taxon>
        <taxon>Auriscalpium</taxon>
    </lineage>
</organism>
<accession>A0ACB8RA78</accession>
<dbReference type="Proteomes" id="UP000814033">
    <property type="component" value="Unassembled WGS sequence"/>
</dbReference>
<dbReference type="EMBL" id="MU276167">
    <property type="protein sequence ID" value="KAI0040787.1"/>
    <property type="molecule type" value="Genomic_DNA"/>
</dbReference>